<feature type="region of interest" description="Disordered" evidence="1">
    <location>
        <begin position="1"/>
        <end position="31"/>
    </location>
</feature>
<organism evidence="3 4">
    <name type="scientific">Cinchona calisaya</name>
    <dbReference type="NCBI Taxonomy" id="153742"/>
    <lineage>
        <taxon>Eukaryota</taxon>
        <taxon>Viridiplantae</taxon>
        <taxon>Streptophyta</taxon>
        <taxon>Embryophyta</taxon>
        <taxon>Tracheophyta</taxon>
        <taxon>Spermatophyta</taxon>
        <taxon>Magnoliopsida</taxon>
        <taxon>eudicotyledons</taxon>
        <taxon>Gunneridae</taxon>
        <taxon>Pentapetalae</taxon>
        <taxon>asterids</taxon>
        <taxon>lamiids</taxon>
        <taxon>Gentianales</taxon>
        <taxon>Rubiaceae</taxon>
        <taxon>Cinchonoideae</taxon>
        <taxon>Cinchoneae</taxon>
        <taxon>Cinchona</taxon>
    </lineage>
</organism>
<accession>A0ABD3ANY8</accession>
<dbReference type="EMBL" id="JBJUIK010000003">
    <property type="protein sequence ID" value="KAL3532910.1"/>
    <property type="molecule type" value="Genomic_DNA"/>
</dbReference>
<feature type="domain" description="Retrotransposon Copia-like N-terminal" evidence="2">
    <location>
        <begin position="27"/>
        <end position="68"/>
    </location>
</feature>
<sequence>MGDKDFGKTENIHSKTLDEISDPHSLHPSDHPGVVLVSKVLEGDNYNTWSRAMRISLSAKTRLDLLQVRSNGLLQQMT</sequence>
<protein>
    <recommendedName>
        <fullName evidence="2">Retrotransposon Copia-like N-terminal domain-containing protein</fullName>
    </recommendedName>
</protein>
<dbReference type="Pfam" id="PF14244">
    <property type="entry name" value="Retrotran_gag_3"/>
    <property type="match status" value="1"/>
</dbReference>
<proteinExistence type="predicted"/>
<feature type="non-terminal residue" evidence="3">
    <location>
        <position position="78"/>
    </location>
</feature>
<dbReference type="InterPro" id="IPR029472">
    <property type="entry name" value="Copia-like_N"/>
</dbReference>
<keyword evidence="4" id="KW-1185">Reference proteome</keyword>
<evidence type="ECO:0000313" key="4">
    <source>
        <dbReference type="Proteomes" id="UP001630127"/>
    </source>
</evidence>
<evidence type="ECO:0000313" key="3">
    <source>
        <dbReference type="EMBL" id="KAL3532910.1"/>
    </source>
</evidence>
<dbReference type="Proteomes" id="UP001630127">
    <property type="component" value="Unassembled WGS sequence"/>
</dbReference>
<dbReference type="PANTHER" id="PTHR37610:SF97">
    <property type="entry name" value="RETROTRANSPOSON GAG DOMAIN-CONTAINING PROTEIN"/>
    <property type="match status" value="1"/>
</dbReference>
<evidence type="ECO:0000259" key="2">
    <source>
        <dbReference type="Pfam" id="PF14244"/>
    </source>
</evidence>
<gene>
    <name evidence="3" type="ORF">ACH5RR_006431</name>
</gene>
<name>A0ABD3ANY8_9GENT</name>
<feature type="compositionally biased region" description="Basic and acidic residues" evidence="1">
    <location>
        <begin position="1"/>
        <end position="30"/>
    </location>
</feature>
<evidence type="ECO:0000256" key="1">
    <source>
        <dbReference type="SAM" id="MobiDB-lite"/>
    </source>
</evidence>
<comment type="caution">
    <text evidence="3">The sequence shown here is derived from an EMBL/GenBank/DDBJ whole genome shotgun (WGS) entry which is preliminary data.</text>
</comment>
<dbReference type="PANTHER" id="PTHR37610">
    <property type="entry name" value="CCHC-TYPE DOMAIN-CONTAINING PROTEIN"/>
    <property type="match status" value="1"/>
</dbReference>
<dbReference type="AlphaFoldDB" id="A0ABD3ANY8"/>
<reference evidence="3 4" key="1">
    <citation type="submission" date="2024-11" db="EMBL/GenBank/DDBJ databases">
        <title>A near-complete genome assembly of Cinchona calisaya.</title>
        <authorList>
            <person name="Lian D.C."/>
            <person name="Zhao X.W."/>
            <person name="Wei L."/>
        </authorList>
    </citation>
    <scope>NUCLEOTIDE SEQUENCE [LARGE SCALE GENOMIC DNA]</scope>
    <source>
        <tissue evidence="3">Nenye</tissue>
    </source>
</reference>